<protein>
    <submittedName>
        <fullName evidence="2">Uncharacterized protein</fullName>
    </submittedName>
</protein>
<dbReference type="AlphaFoldDB" id="A0A5B7I013"/>
<feature type="compositionally biased region" description="Polar residues" evidence="1">
    <location>
        <begin position="18"/>
        <end position="31"/>
    </location>
</feature>
<evidence type="ECO:0000313" key="2">
    <source>
        <dbReference type="EMBL" id="MPC77022.1"/>
    </source>
</evidence>
<dbReference type="EMBL" id="VSRR010044820">
    <property type="protein sequence ID" value="MPC77022.1"/>
    <property type="molecule type" value="Genomic_DNA"/>
</dbReference>
<organism evidence="2 3">
    <name type="scientific">Portunus trituberculatus</name>
    <name type="common">Swimming crab</name>
    <name type="synonym">Neptunus trituberculatus</name>
    <dbReference type="NCBI Taxonomy" id="210409"/>
    <lineage>
        <taxon>Eukaryota</taxon>
        <taxon>Metazoa</taxon>
        <taxon>Ecdysozoa</taxon>
        <taxon>Arthropoda</taxon>
        <taxon>Crustacea</taxon>
        <taxon>Multicrustacea</taxon>
        <taxon>Malacostraca</taxon>
        <taxon>Eumalacostraca</taxon>
        <taxon>Eucarida</taxon>
        <taxon>Decapoda</taxon>
        <taxon>Pleocyemata</taxon>
        <taxon>Brachyura</taxon>
        <taxon>Eubrachyura</taxon>
        <taxon>Portunoidea</taxon>
        <taxon>Portunidae</taxon>
        <taxon>Portuninae</taxon>
        <taxon>Portunus</taxon>
    </lineage>
</organism>
<sequence length="73" mass="7424">MVGDASLLLVNQEEGNDKTNGGTSLPSDILNTVSSSGSSSSSSSSTSVAITIITIITVTLSSPSSHLRVWLNT</sequence>
<keyword evidence="3" id="KW-1185">Reference proteome</keyword>
<dbReference type="Proteomes" id="UP000324222">
    <property type="component" value="Unassembled WGS sequence"/>
</dbReference>
<proteinExistence type="predicted"/>
<name>A0A5B7I013_PORTR</name>
<accession>A0A5B7I013</accession>
<comment type="caution">
    <text evidence="2">The sequence shown here is derived from an EMBL/GenBank/DDBJ whole genome shotgun (WGS) entry which is preliminary data.</text>
</comment>
<gene>
    <name evidence="2" type="ORF">E2C01_071461</name>
</gene>
<feature type="region of interest" description="Disordered" evidence="1">
    <location>
        <begin position="1"/>
        <end position="46"/>
    </location>
</feature>
<feature type="compositionally biased region" description="Low complexity" evidence="1">
    <location>
        <begin position="32"/>
        <end position="46"/>
    </location>
</feature>
<evidence type="ECO:0000256" key="1">
    <source>
        <dbReference type="SAM" id="MobiDB-lite"/>
    </source>
</evidence>
<reference evidence="2 3" key="1">
    <citation type="submission" date="2019-05" db="EMBL/GenBank/DDBJ databases">
        <title>Another draft genome of Portunus trituberculatus and its Hox gene families provides insights of decapod evolution.</title>
        <authorList>
            <person name="Jeong J.-H."/>
            <person name="Song I."/>
            <person name="Kim S."/>
            <person name="Choi T."/>
            <person name="Kim D."/>
            <person name="Ryu S."/>
            <person name="Kim W."/>
        </authorList>
    </citation>
    <scope>NUCLEOTIDE SEQUENCE [LARGE SCALE GENOMIC DNA]</scope>
    <source>
        <tissue evidence="2">Muscle</tissue>
    </source>
</reference>
<evidence type="ECO:0000313" key="3">
    <source>
        <dbReference type="Proteomes" id="UP000324222"/>
    </source>
</evidence>